<evidence type="ECO:0000313" key="2">
    <source>
        <dbReference type="Proteomes" id="UP000237441"/>
    </source>
</evidence>
<name>A0A2S7YJK8_BEABA</name>
<comment type="caution">
    <text evidence="1">The sequence shown here is derived from an EMBL/GenBank/DDBJ whole genome shotgun (WGS) entry which is preliminary data.</text>
</comment>
<reference evidence="1 2" key="1">
    <citation type="submission" date="2016-07" db="EMBL/GenBank/DDBJ databases">
        <title>Comparative genomics of the entomopathogenic fungus Beauveria bassiana.</title>
        <authorList>
            <person name="Valero Jimenez C.A."/>
            <person name="Zwaan B.J."/>
            <person name="Van Kan J.A."/>
            <person name="Takken W."/>
            <person name="Debets A.J."/>
            <person name="Schoustra S.E."/>
            <person name="Koenraadt C.J."/>
        </authorList>
    </citation>
    <scope>NUCLEOTIDE SEQUENCE [LARGE SCALE GENOMIC DNA]</scope>
    <source>
        <strain evidence="1 2">ARSEF 8028</strain>
    </source>
</reference>
<dbReference type="OrthoDB" id="4864246at2759"/>
<dbReference type="Proteomes" id="UP000237441">
    <property type="component" value="Unassembled WGS sequence"/>
</dbReference>
<proteinExistence type="predicted"/>
<evidence type="ECO:0000313" key="1">
    <source>
        <dbReference type="EMBL" id="PQK16361.1"/>
    </source>
</evidence>
<protein>
    <recommendedName>
        <fullName evidence="3">Cupin 2 conserved barrel domain-containing protein</fullName>
    </recommendedName>
</protein>
<organism evidence="1 2">
    <name type="scientific">Beauveria bassiana</name>
    <name type="common">White muscardine disease fungus</name>
    <name type="synonym">Tritirachium shiotae</name>
    <dbReference type="NCBI Taxonomy" id="176275"/>
    <lineage>
        <taxon>Eukaryota</taxon>
        <taxon>Fungi</taxon>
        <taxon>Dikarya</taxon>
        <taxon>Ascomycota</taxon>
        <taxon>Pezizomycotina</taxon>
        <taxon>Sordariomycetes</taxon>
        <taxon>Hypocreomycetidae</taxon>
        <taxon>Hypocreales</taxon>
        <taxon>Cordycipitaceae</taxon>
        <taxon>Beauveria</taxon>
    </lineage>
</organism>
<evidence type="ECO:0008006" key="3">
    <source>
        <dbReference type="Google" id="ProtNLM"/>
    </source>
</evidence>
<gene>
    <name evidence="1" type="ORF">BB8028_0006g06810</name>
</gene>
<sequence length="234" mass="26554">MSDAKVMRYSDDDAVVTVLGGAIAGRLLNHPDRSFALEVSIDLERGNGLLEQKPPLHFHAQEEYIEAIQGNIGLEIDGREIVLTPKDGRYAIMPYADHRAYPMLLDQQEPGTSVVKFLLSGEKTDAVFELNPPFFENWYNYQKQIVMHGEKLSFLQLFSTFDAGGTYVSLPNWVPFGQTLSVCAGVVIGRWIGGMLGYQPFYRKWTTDWDLACTKMEASFFQRRFADRSLKKIE</sequence>
<dbReference type="AlphaFoldDB" id="A0A2S7YJK8"/>
<dbReference type="EMBL" id="JRHA01000006">
    <property type="protein sequence ID" value="PQK16361.1"/>
    <property type="molecule type" value="Genomic_DNA"/>
</dbReference>
<accession>A0A2S7YJK8</accession>